<dbReference type="EMBL" id="JAQIZZ010000001">
    <property type="protein sequence ID" value="KAJ5556589.1"/>
    <property type="molecule type" value="Genomic_DNA"/>
</dbReference>
<sequence length="284" mass="30881">MSSISFGSNNLGNQVGINYGVIHLPPDHQKTPPPTRLKPRPCSTAPFKKDPTFVGREAVMSAIKDKHRAIGQGHQRVAFVGLAGVGKTQTAIEYSHRVRQSTPDAWVFWIHASNAARLEQGYQEIAAVAEIPGRDDPKTNMLQLMCQWLCDARNGRWLMVLDNADVDGIFFSSNASNERGPLVSFLPQAVHGSMLITSRNGLAARNLVGSDGHVITVQPMNEEDTLALLRVRVSVPQCGEAGEKEKALVEALDYIPLAITQAAAYIANRSPLVTRVEADATPPE</sequence>
<evidence type="ECO:0000256" key="1">
    <source>
        <dbReference type="SAM" id="MobiDB-lite"/>
    </source>
</evidence>
<evidence type="ECO:0008006" key="4">
    <source>
        <dbReference type="Google" id="ProtNLM"/>
    </source>
</evidence>
<dbReference type="PANTHER" id="PTHR47691">
    <property type="entry name" value="REGULATOR-RELATED"/>
    <property type="match status" value="1"/>
</dbReference>
<evidence type="ECO:0000313" key="2">
    <source>
        <dbReference type="EMBL" id="KAJ5556589.1"/>
    </source>
</evidence>
<dbReference type="InterPro" id="IPR027417">
    <property type="entry name" value="P-loop_NTPase"/>
</dbReference>
<dbReference type="Gene3D" id="3.40.50.300">
    <property type="entry name" value="P-loop containing nucleotide triphosphate hydrolases"/>
    <property type="match status" value="1"/>
</dbReference>
<protein>
    <recommendedName>
        <fullName evidence="4">NB-ARC domain-containing protein</fullName>
    </recommendedName>
</protein>
<keyword evidence="3" id="KW-1185">Reference proteome</keyword>
<proteinExistence type="predicted"/>
<comment type="caution">
    <text evidence="2">The sequence shown here is derived from an EMBL/GenBank/DDBJ whole genome shotgun (WGS) entry which is preliminary data.</text>
</comment>
<dbReference type="AlphaFoldDB" id="A0AAD6D6B9"/>
<evidence type="ECO:0000313" key="3">
    <source>
        <dbReference type="Proteomes" id="UP001220324"/>
    </source>
</evidence>
<dbReference type="PANTHER" id="PTHR47691:SF3">
    <property type="entry name" value="HTH-TYPE TRANSCRIPTIONAL REGULATOR RV0890C-RELATED"/>
    <property type="match status" value="1"/>
</dbReference>
<gene>
    <name evidence="2" type="ORF">N7494_000504</name>
</gene>
<dbReference type="Proteomes" id="UP001220324">
    <property type="component" value="Unassembled WGS sequence"/>
</dbReference>
<dbReference type="SUPFAM" id="SSF52540">
    <property type="entry name" value="P-loop containing nucleoside triphosphate hydrolases"/>
    <property type="match status" value="1"/>
</dbReference>
<feature type="region of interest" description="Disordered" evidence="1">
    <location>
        <begin position="25"/>
        <end position="49"/>
    </location>
</feature>
<name>A0AAD6D6B9_9EURO</name>
<organism evidence="2 3">
    <name type="scientific">Penicillium frequentans</name>
    <dbReference type="NCBI Taxonomy" id="3151616"/>
    <lineage>
        <taxon>Eukaryota</taxon>
        <taxon>Fungi</taxon>
        <taxon>Dikarya</taxon>
        <taxon>Ascomycota</taxon>
        <taxon>Pezizomycotina</taxon>
        <taxon>Eurotiomycetes</taxon>
        <taxon>Eurotiomycetidae</taxon>
        <taxon>Eurotiales</taxon>
        <taxon>Aspergillaceae</taxon>
        <taxon>Penicillium</taxon>
    </lineage>
</organism>
<reference evidence="2 3" key="1">
    <citation type="journal article" date="2023" name="IMA Fungus">
        <title>Comparative genomic study of the Penicillium genus elucidates a diverse pangenome and 15 lateral gene transfer events.</title>
        <authorList>
            <person name="Petersen C."/>
            <person name="Sorensen T."/>
            <person name="Nielsen M.R."/>
            <person name="Sondergaard T.E."/>
            <person name="Sorensen J.L."/>
            <person name="Fitzpatrick D.A."/>
            <person name="Frisvad J.C."/>
            <person name="Nielsen K.L."/>
        </authorList>
    </citation>
    <scope>NUCLEOTIDE SEQUENCE [LARGE SCALE GENOMIC DNA]</scope>
    <source>
        <strain evidence="2 3">IBT 35679</strain>
    </source>
</reference>
<accession>A0AAD6D6B9</accession>